<dbReference type="GO" id="GO:0047837">
    <property type="term" value="F:D-xylose 1-dehydrogenase (NADP+) activity"/>
    <property type="evidence" value="ECO:0007669"/>
    <property type="project" value="UniProtKB-EC"/>
</dbReference>
<dbReference type="InterPro" id="IPR036291">
    <property type="entry name" value="NAD(P)-bd_dom_sf"/>
</dbReference>
<dbReference type="Pfam" id="PF22725">
    <property type="entry name" value="GFO_IDH_MocA_C3"/>
    <property type="match status" value="1"/>
</dbReference>
<evidence type="ECO:0000256" key="3">
    <source>
        <dbReference type="ARBA" id="ARBA00038853"/>
    </source>
</evidence>
<name>A0A1X7V111_AMPQE</name>
<dbReference type="eggNOG" id="KOG2741">
    <property type="taxonomic scope" value="Eukaryota"/>
</dbReference>
<evidence type="ECO:0000256" key="4">
    <source>
        <dbReference type="ARBA" id="ARBA00038984"/>
    </source>
</evidence>
<evidence type="ECO:0000256" key="6">
    <source>
        <dbReference type="ARBA" id="ARBA00042926"/>
    </source>
</evidence>
<dbReference type="EnsemblMetazoa" id="Aqu2.1.33484_001">
    <property type="protein sequence ID" value="Aqu2.1.33484_001"/>
    <property type="gene ID" value="Aqu2.1.33484"/>
</dbReference>
<dbReference type="SUPFAM" id="SSF55347">
    <property type="entry name" value="Glyceraldehyde-3-phosphate dehydrogenase-like, C-terminal domain"/>
    <property type="match status" value="1"/>
</dbReference>
<feature type="domain" description="Gfo/Idh/MocA-like oxidoreductase N-terminal" evidence="11">
    <location>
        <begin position="50"/>
        <end position="168"/>
    </location>
</feature>
<protein>
    <recommendedName>
        <fullName evidence="5">Trans-1,2-dihydrobenzene-1,2-diol dehydrogenase</fullName>
        <ecNumber evidence="4">1.1.1.179</ecNumber>
        <ecNumber evidence="3">1.3.1.20</ecNumber>
    </recommendedName>
    <alternativeName>
        <fullName evidence="8">D-xylose 1-dehydrogenase</fullName>
    </alternativeName>
    <alternativeName>
        <fullName evidence="7">D-xylose-NADP dehydrogenase</fullName>
    </alternativeName>
    <alternativeName>
        <fullName evidence="6">Dimeric dihydrodiol dehydrogenase</fullName>
    </alternativeName>
</protein>
<evidence type="ECO:0000313" key="13">
    <source>
        <dbReference type="EnsemblMetazoa" id="Aqu2.1.33484_001"/>
    </source>
</evidence>
<organism evidence="13">
    <name type="scientific">Amphimedon queenslandica</name>
    <name type="common">Sponge</name>
    <dbReference type="NCBI Taxonomy" id="400682"/>
    <lineage>
        <taxon>Eukaryota</taxon>
        <taxon>Metazoa</taxon>
        <taxon>Porifera</taxon>
        <taxon>Demospongiae</taxon>
        <taxon>Heteroscleromorpha</taxon>
        <taxon>Haplosclerida</taxon>
        <taxon>Niphatidae</taxon>
        <taxon>Amphimedon</taxon>
    </lineage>
</organism>
<dbReference type="GO" id="GO:0000166">
    <property type="term" value="F:nucleotide binding"/>
    <property type="evidence" value="ECO:0007669"/>
    <property type="project" value="InterPro"/>
</dbReference>
<evidence type="ECO:0000256" key="2">
    <source>
        <dbReference type="ARBA" id="ARBA00023002"/>
    </source>
</evidence>
<dbReference type="PANTHER" id="PTHR22604">
    <property type="entry name" value="OXIDOREDUCTASES"/>
    <property type="match status" value="1"/>
</dbReference>
<dbReference type="Gene3D" id="3.30.360.10">
    <property type="entry name" value="Dihydrodipicolinate Reductase, domain 2"/>
    <property type="match status" value="1"/>
</dbReference>
<evidence type="ECO:0000256" key="7">
    <source>
        <dbReference type="ARBA" id="ARBA00042988"/>
    </source>
</evidence>
<dbReference type="EC" id="1.3.1.20" evidence="3"/>
<evidence type="ECO:0000256" key="1">
    <source>
        <dbReference type="ARBA" id="ARBA00010928"/>
    </source>
</evidence>
<comment type="catalytic activity">
    <reaction evidence="10">
        <text>D-xylose + NADP(+) = D-xylono-1,5-lactone + NADPH + H(+)</text>
        <dbReference type="Rhea" id="RHEA:22000"/>
        <dbReference type="ChEBI" id="CHEBI:15378"/>
        <dbReference type="ChEBI" id="CHEBI:15867"/>
        <dbReference type="ChEBI" id="CHEBI:53455"/>
        <dbReference type="ChEBI" id="CHEBI:57783"/>
        <dbReference type="ChEBI" id="CHEBI:58349"/>
        <dbReference type="EC" id="1.1.1.179"/>
    </reaction>
</comment>
<dbReference type="InterPro" id="IPR055170">
    <property type="entry name" value="GFO_IDH_MocA-like_dom"/>
</dbReference>
<comment type="similarity">
    <text evidence="1">Belongs to the Gfo/Idh/MocA family.</text>
</comment>
<dbReference type="InterPro" id="IPR050984">
    <property type="entry name" value="Gfo/Idh/MocA_domain"/>
</dbReference>
<evidence type="ECO:0000256" key="9">
    <source>
        <dbReference type="ARBA" id="ARBA00047423"/>
    </source>
</evidence>
<reference evidence="13" key="1">
    <citation type="submission" date="2017-05" db="UniProtKB">
        <authorList>
            <consortium name="EnsemblMetazoa"/>
        </authorList>
    </citation>
    <scope>IDENTIFICATION</scope>
</reference>
<evidence type="ECO:0000256" key="5">
    <source>
        <dbReference type="ARBA" id="ARBA00040603"/>
    </source>
</evidence>
<dbReference type="STRING" id="400682.A0A1X7V111"/>
<dbReference type="AlphaFoldDB" id="A0A1X7V111"/>
<accession>A0A1X7V111</accession>
<dbReference type="SUPFAM" id="SSF51735">
    <property type="entry name" value="NAD(P)-binding Rossmann-fold domains"/>
    <property type="match status" value="1"/>
</dbReference>
<dbReference type="InParanoid" id="A0A1X7V111"/>
<comment type="catalytic activity">
    <reaction evidence="9">
        <text>(1R,2R)-1,2-dihydrobenzene-1,2-diol + NADP(+) = catechol + NADPH + H(+)</text>
        <dbReference type="Rhea" id="RHEA:16729"/>
        <dbReference type="ChEBI" id="CHEBI:10702"/>
        <dbReference type="ChEBI" id="CHEBI:15378"/>
        <dbReference type="ChEBI" id="CHEBI:18135"/>
        <dbReference type="ChEBI" id="CHEBI:57783"/>
        <dbReference type="ChEBI" id="CHEBI:58349"/>
        <dbReference type="EC" id="1.3.1.20"/>
    </reaction>
</comment>
<dbReference type="PANTHER" id="PTHR22604:SF105">
    <property type="entry name" value="TRANS-1,2-DIHYDROBENZENE-1,2-DIOL DEHYDROGENASE"/>
    <property type="match status" value="1"/>
</dbReference>
<dbReference type="EC" id="1.1.1.179" evidence="4"/>
<feature type="domain" description="GFO/IDH/MocA-like oxidoreductase" evidence="12">
    <location>
        <begin position="183"/>
        <end position="296"/>
    </location>
</feature>
<dbReference type="Gene3D" id="3.40.50.720">
    <property type="entry name" value="NAD(P)-binding Rossmann-like Domain"/>
    <property type="match status" value="1"/>
</dbReference>
<dbReference type="InterPro" id="IPR000683">
    <property type="entry name" value="Gfo/Idh/MocA-like_OxRdtase_N"/>
</dbReference>
<proteinExistence type="inferred from homology"/>
<evidence type="ECO:0000256" key="8">
    <source>
        <dbReference type="ARBA" id="ARBA00043025"/>
    </source>
</evidence>
<dbReference type="GO" id="GO:0047115">
    <property type="term" value="F:trans-1,2-dihydrobenzene-1,2-diol dehydrogenase activity"/>
    <property type="evidence" value="ECO:0007669"/>
    <property type="project" value="UniProtKB-EC"/>
</dbReference>
<dbReference type="OrthoDB" id="2129491at2759"/>
<dbReference type="Pfam" id="PF01408">
    <property type="entry name" value="GFO_IDH_MocA"/>
    <property type="match status" value="1"/>
</dbReference>
<keyword evidence="2" id="KW-0560">Oxidoreductase</keyword>
<sequence>MQTAVWLQLIPELIPELIPVSYLSNNGRKVGLINSELLPSAAKKIAMATRWGVIGAGLISSDFVSAIRTLPESDHEVVAVASRSTEVAAEFASKHSIPAHYGSYEDLLKDKEIDVVYIGTIHPTHLSIGLMALEAGKPVLCEKPMSLNAIQTSQLINKAREKGLFLMEATWMRFFPACVALMDKVSRGEIGKVKFVRVNFSFRRPVEREKGRLVDPTLGGGSVLDVGVYAISLATMLFGGSKPVKVHAEGTLLDTGVDDLAVITLTYPGGGIASLSCSISYNFECEAHIGGTEGDLKLPHPFWCPTSLESPKGVYDFQKVSLEFPLPPLPHTNYPNSAGLRYEAEEVRSCLKRKAIESSIMPLDQSLVVAQVADEVMKQIGVIYTK</sequence>
<evidence type="ECO:0000259" key="12">
    <source>
        <dbReference type="Pfam" id="PF22725"/>
    </source>
</evidence>
<evidence type="ECO:0000256" key="10">
    <source>
        <dbReference type="ARBA" id="ARBA00049233"/>
    </source>
</evidence>
<evidence type="ECO:0000259" key="11">
    <source>
        <dbReference type="Pfam" id="PF01408"/>
    </source>
</evidence>